<accession>A0A3B0YU08</accession>
<reference evidence="2" key="1">
    <citation type="submission" date="2018-06" db="EMBL/GenBank/DDBJ databases">
        <authorList>
            <person name="Zhirakovskaya E."/>
        </authorList>
    </citation>
    <scope>NUCLEOTIDE SEQUENCE</scope>
</reference>
<dbReference type="EMBL" id="UOFN01000124">
    <property type="protein sequence ID" value="VAW80140.1"/>
    <property type="molecule type" value="Genomic_DNA"/>
</dbReference>
<feature type="domain" description="DUF4426" evidence="1">
    <location>
        <begin position="27"/>
        <end position="147"/>
    </location>
</feature>
<sequence length="148" mass="16384">MLNKTLLPTLLGLLLVLSGMASAENSQDFGNYVVHFNALNTNYLPPAITREYGLKRSKNRGMINVAVLRKVMGTTGTPVAAEISASATNLTGQKRDIALREVREGNAIYYIGDFPISHEETLRFKLHVKPGDDGEANEVKFTHKFYTQ</sequence>
<name>A0A3B0YU08_9ZZZZ</name>
<organism evidence="2">
    <name type="scientific">hydrothermal vent metagenome</name>
    <dbReference type="NCBI Taxonomy" id="652676"/>
    <lineage>
        <taxon>unclassified sequences</taxon>
        <taxon>metagenomes</taxon>
        <taxon>ecological metagenomes</taxon>
    </lineage>
</organism>
<dbReference type="Gene3D" id="2.60.40.3340">
    <property type="entry name" value="Domain of unknown function DUF4426"/>
    <property type="match status" value="1"/>
</dbReference>
<dbReference type="Pfam" id="PF14467">
    <property type="entry name" value="DUF4426"/>
    <property type="match status" value="1"/>
</dbReference>
<gene>
    <name evidence="2" type="ORF">MNBD_GAMMA15-1435</name>
</gene>
<dbReference type="InterPro" id="IPR025218">
    <property type="entry name" value="DUF4426"/>
</dbReference>
<evidence type="ECO:0000259" key="1">
    <source>
        <dbReference type="Pfam" id="PF14467"/>
    </source>
</evidence>
<protein>
    <recommendedName>
        <fullName evidence="1">DUF4426 domain-containing protein</fullName>
    </recommendedName>
</protein>
<dbReference type="AlphaFoldDB" id="A0A3B0YU08"/>
<proteinExistence type="predicted"/>
<evidence type="ECO:0000313" key="2">
    <source>
        <dbReference type="EMBL" id="VAW80140.1"/>
    </source>
</evidence>